<evidence type="ECO:0000256" key="3">
    <source>
        <dbReference type="ARBA" id="ARBA00022989"/>
    </source>
</evidence>
<feature type="transmembrane region" description="Helical" evidence="5">
    <location>
        <begin position="20"/>
        <end position="44"/>
    </location>
</feature>
<dbReference type="Proteomes" id="UP000593892">
    <property type="component" value="Chromosome"/>
</dbReference>
<dbReference type="KEGG" id="pfer:IRI77_25085"/>
<dbReference type="Gene3D" id="3.30.750.24">
    <property type="entry name" value="STAS domain"/>
    <property type="match status" value="1"/>
</dbReference>
<evidence type="ECO:0000313" key="7">
    <source>
        <dbReference type="EMBL" id="QOY86068.1"/>
    </source>
</evidence>
<feature type="transmembrane region" description="Helical" evidence="5">
    <location>
        <begin position="51"/>
        <end position="67"/>
    </location>
</feature>
<dbReference type="AlphaFoldDB" id="A0A7S7NM07"/>
<dbReference type="InterPro" id="IPR036513">
    <property type="entry name" value="STAS_dom_sf"/>
</dbReference>
<dbReference type="GO" id="GO:0055085">
    <property type="term" value="P:transmembrane transport"/>
    <property type="evidence" value="ECO:0007669"/>
    <property type="project" value="InterPro"/>
</dbReference>
<keyword evidence="4 5" id="KW-0472">Membrane</keyword>
<evidence type="ECO:0000256" key="4">
    <source>
        <dbReference type="ARBA" id="ARBA00023136"/>
    </source>
</evidence>
<feature type="transmembrane region" description="Helical" evidence="5">
    <location>
        <begin position="289"/>
        <end position="307"/>
    </location>
</feature>
<keyword evidence="8" id="KW-1185">Reference proteome</keyword>
<feature type="domain" description="STAS" evidence="6">
    <location>
        <begin position="444"/>
        <end position="543"/>
    </location>
</feature>
<feature type="transmembrane region" description="Helical" evidence="5">
    <location>
        <begin position="197"/>
        <end position="216"/>
    </location>
</feature>
<dbReference type="PROSITE" id="PS50801">
    <property type="entry name" value="STAS"/>
    <property type="match status" value="1"/>
</dbReference>
<sequence length="559" mass="59650">MQPWFPRSFQCLKDYNASKFVSDLIAGVTVGLVALPLAMAFSIASGLSPQAGIYCAVVTGFLISLLGGSNTQIGGPTGAFVVVVAGIVGKYGVDGLFTCTMMAGVLLVILGVTGMGTAVKFIPRPIVVGFTNGIALLIASTQIKDFFGLKLDKVPGEFIEKMEALATHASTFSVEETAIGVISLCVILLFVKFVPKVPGTIVALFGATVAVTFLNLNVETIGTRFGGIPSGLPTLHIPEFHWKYVRQLLSPAITVAMLGSIESLLSAVVADRMTKDKHNPNTELFAQGVANIISPLFGGLPATGAIARTATSIRSGAKTPVAGMIHALTLLMVLLVAAPLAKNIPLAALAAILFIVAYNMGEWGEIPEILKLGKRDVSVWALTFLLTVFADLTVAVEFGMILAALVFISRVALTTTVSKVTADYLKQGWQHILQDKEIPSYAAIFRIHGPFLFGSTDKLDEVTSPIEDLPPVVILRLRNMTAIDATGLQALEMFADKLKDSGRVLILCGAPWQPQRMIKRAEFERHVGEENICENVETALTRAEAVYRTLPASAQRNLA</sequence>
<reference evidence="7 8" key="1">
    <citation type="submission" date="2020-10" db="EMBL/GenBank/DDBJ databases">
        <title>Complete genome sequence of Paludibaculum fermentans P105T, a facultatively anaerobic acidobacterium capable of dissimilatory Fe(III) reduction.</title>
        <authorList>
            <person name="Dedysh S.N."/>
            <person name="Beletsky A.V."/>
            <person name="Kulichevskaya I.S."/>
            <person name="Mardanov A.V."/>
            <person name="Ravin N.V."/>
        </authorList>
    </citation>
    <scope>NUCLEOTIDE SEQUENCE [LARGE SCALE GENOMIC DNA]</scope>
    <source>
        <strain evidence="7 8">P105</strain>
    </source>
</reference>
<feature type="transmembrane region" description="Helical" evidence="5">
    <location>
        <begin position="164"/>
        <end position="191"/>
    </location>
</feature>
<feature type="transmembrane region" description="Helical" evidence="5">
    <location>
        <begin position="319"/>
        <end position="338"/>
    </location>
</feature>
<dbReference type="GO" id="GO:0016020">
    <property type="term" value="C:membrane"/>
    <property type="evidence" value="ECO:0007669"/>
    <property type="project" value="UniProtKB-SubCell"/>
</dbReference>
<protein>
    <submittedName>
        <fullName evidence="7">STAS domain-containing protein</fullName>
    </submittedName>
</protein>
<dbReference type="PANTHER" id="PTHR11814">
    <property type="entry name" value="SULFATE TRANSPORTER"/>
    <property type="match status" value="1"/>
</dbReference>
<dbReference type="InterPro" id="IPR001902">
    <property type="entry name" value="SLC26A/SulP_fam"/>
</dbReference>
<dbReference type="CDD" id="cd07042">
    <property type="entry name" value="STAS_SulP_like_sulfate_transporter"/>
    <property type="match status" value="1"/>
</dbReference>
<evidence type="ECO:0000256" key="2">
    <source>
        <dbReference type="ARBA" id="ARBA00022692"/>
    </source>
</evidence>
<name>A0A7S7NM07_PALFE</name>
<dbReference type="SUPFAM" id="SSF52091">
    <property type="entry name" value="SpoIIaa-like"/>
    <property type="match status" value="1"/>
</dbReference>
<accession>A0A7S7NM07</accession>
<dbReference type="Pfam" id="PF00916">
    <property type="entry name" value="Sulfate_transp"/>
    <property type="match status" value="1"/>
</dbReference>
<dbReference type="InterPro" id="IPR002645">
    <property type="entry name" value="STAS_dom"/>
</dbReference>
<dbReference type="EMBL" id="CP063849">
    <property type="protein sequence ID" value="QOY86068.1"/>
    <property type="molecule type" value="Genomic_DNA"/>
</dbReference>
<keyword evidence="3 5" id="KW-1133">Transmembrane helix</keyword>
<organism evidence="7 8">
    <name type="scientific">Paludibaculum fermentans</name>
    <dbReference type="NCBI Taxonomy" id="1473598"/>
    <lineage>
        <taxon>Bacteria</taxon>
        <taxon>Pseudomonadati</taxon>
        <taxon>Acidobacteriota</taxon>
        <taxon>Terriglobia</taxon>
        <taxon>Bryobacterales</taxon>
        <taxon>Bryobacteraceae</taxon>
        <taxon>Paludibaculum</taxon>
    </lineage>
</organism>
<feature type="transmembrane region" description="Helical" evidence="5">
    <location>
        <begin position="248"/>
        <end position="269"/>
    </location>
</feature>
<evidence type="ECO:0000313" key="8">
    <source>
        <dbReference type="Proteomes" id="UP000593892"/>
    </source>
</evidence>
<feature type="transmembrane region" description="Helical" evidence="5">
    <location>
        <begin position="382"/>
        <end position="408"/>
    </location>
</feature>
<feature type="transmembrane region" description="Helical" evidence="5">
    <location>
        <begin position="344"/>
        <end position="361"/>
    </location>
</feature>
<dbReference type="Pfam" id="PF01740">
    <property type="entry name" value="STAS"/>
    <property type="match status" value="1"/>
</dbReference>
<evidence type="ECO:0000256" key="5">
    <source>
        <dbReference type="SAM" id="Phobius"/>
    </source>
</evidence>
<comment type="subcellular location">
    <subcellularLocation>
        <location evidence="1">Membrane</location>
        <topology evidence="1">Multi-pass membrane protein</topology>
    </subcellularLocation>
</comment>
<evidence type="ECO:0000256" key="1">
    <source>
        <dbReference type="ARBA" id="ARBA00004141"/>
    </source>
</evidence>
<proteinExistence type="predicted"/>
<feature type="transmembrane region" description="Helical" evidence="5">
    <location>
        <begin position="125"/>
        <end position="143"/>
    </location>
</feature>
<keyword evidence="2 5" id="KW-0812">Transmembrane</keyword>
<evidence type="ECO:0000259" key="6">
    <source>
        <dbReference type="PROSITE" id="PS50801"/>
    </source>
</evidence>
<gene>
    <name evidence="7" type="ORF">IRI77_25085</name>
</gene>
<dbReference type="InterPro" id="IPR011547">
    <property type="entry name" value="SLC26A/SulP_dom"/>
</dbReference>
<feature type="transmembrane region" description="Helical" evidence="5">
    <location>
        <begin position="100"/>
        <end position="119"/>
    </location>
</feature>